<dbReference type="Gene3D" id="1.25.40.10">
    <property type="entry name" value="Tetratricopeptide repeat domain"/>
    <property type="match status" value="2"/>
</dbReference>
<dbReference type="EMBL" id="JAIWYP010000011">
    <property type="protein sequence ID" value="KAH3739808.1"/>
    <property type="molecule type" value="Genomic_DNA"/>
</dbReference>
<feature type="repeat" description="TPR" evidence="3">
    <location>
        <begin position="646"/>
        <end position="679"/>
    </location>
</feature>
<dbReference type="Pfam" id="PF13181">
    <property type="entry name" value="TPR_8"/>
    <property type="match status" value="1"/>
</dbReference>
<dbReference type="PROSITE" id="PS50005">
    <property type="entry name" value="TPR"/>
    <property type="match status" value="2"/>
</dbReference>
<protein>
    <submittedName>
        <fullName evidence="4">Uncharacterized protein</fullName>
    </submittedName>
</protein>
<accession>A0A9D4I0M8</accession>
<name>A0A9D4I0M8_DREPO</name>
<gene>
    <name evidence="4" type="ORF">DPMN_046498</name>
</gene>
<dbReference type="InterPro" id="IPR011990">
    <property type="entry name" value="TPR-like_helical_dom_sf"/>
</dbReference>
<dbReference type="AlphaFoldDB" id="A0A9D4I0M8"/>
<keyword evidence="2 3" id="KW-0802">TPR repeat</keyword>
<dbReference type="InterPro" id="IPR027417">
    <property type="entry name" value="P-loop_NTPase"/>
</dbReference>
<evidence type="ECO:0000256" key="1">
    <source>
        <dbReference type="ARBA" id="ARBA00022737"/>
    </source>
</evidence>
<organism evidence="4 5">
    <name type="scientific">Dreissena polymorpha</name>
    <name type="common">Zebra mussel</name>
    <name type="synonym">Mytilus polymorpha</name>
    <dbReference type="NCBI Taxonomy" id="45954"/>
    <lineage>
        <taxon>Eukaryota</taxon>
        <taxon>Metazoa</taxon>
        <taxon>Spiralia</taxon>
        <taxon>Lophotrochozoa</taxon>
        <taxon>Mollusca</taxon>
        <taxon>Bivalvia</taxon>
        <taxon>Autobranchia</taxon>
        <taxon>Heteroconchia</taxon>
        <taxon>Euheterodonta</taxon>
        <taxon>Imparidentia</taxon>
        <taxon>Neoheterodontei</taxon>
        <taxon>Myida</taxon>
        <taxon>Dreissenoidea</taxon>
        <taxon>Dreissenidae</taxon>
        <taxon>Dreissena</taxon>
    </lineage>
</organism>
<dbReference type="InterPro" id="IPR019734">
    <property type="entry name" value="TPR_rpt"/>
</dbReference>
<evidence type="ECO:0000256" key="3">
    <source>
        <dbReference type="PROSITE-ProRule" id="PRU00339"/>
    </source>
</evidence>
<dbReference type="SUPFAM" id="SSF81901">
    <property type="entry name" value="HCP-like"/>
    <property type="match status" value="1"/>
</dbReference>
<evidence type="ECO:0000313" key="4">
    <source>
        <dbReference type="EMBL" id="KAH3739808.1"/>
    </source>
</evidence>
<dbReference type="SUPFAM" id="SSF52540">
    <property type="entry name" value="P-loop containing nucleoside triphosphate hydrolases"/>
    <property type="match status" value="1"/>
</dbReference>
<reference evidence="4" key="2">
    <citation type="submission" date="2020-11" db="EMBL/GenBank/DDBJ databases">
        <authorList>
            <person name="McCartney M.A."/>
            <person name="Auch B."/>
            <person name="Kono T."/>
            <person name="Mallez S."/>
            <person name="Becker A."/>
            <person name="Gohl D.M."/>
            <person name="Silverstein K.A.T."/>
            <person name="Koren S."/>
            <person name="Bechman K.B."/>
            <person name="Herman A."/>
            <person name="Abrahante J.E."/>
            <person name="Garbe J."/>
        </authorList>
    </citation>
    <scope>NUCLEOTIDE SEQUENCE</scope>
    <source>
        <strain evidence="4">Duluth1</strain>
        <tissue evidence="4">Whole animal</tissue>
    </source>
</reference>
<sequence>MSQDIDCSCEARFVGRQDELRDLQSSWSTKKMFGIFGMRSVGTSRLAKEFLASVSESLDKVIYIDLEATSDITTMFTNMCARLGIPTGSHSGEPIFWENKMFEELTTNKTKYVFFFDNAEHFLDLESQTRDLIQNLFINLLSLDNVHVILTSTTKFQLASMWRIYHICEVRPLNLSESAELIMSEAKGVDFAEYIDPLVELSEGLPLLILMIASELRDSSGMLTPKDMVEFLATARLKVLSPESYPKTDGVGNVYHTFIERLAFVLKEKYTILNFIPGSFNAEEARSMLDAPTQATVKHQVLVPKINRHFLNYDPAQQRFNIQGILRECLTTFYVIRNLPEIRRRYCQTFSIVLTDISRRFHSHEYASALSEFAVEQPNLQKLLAEIHHTTQDTYAFFIQMATECTSFIEKYMAGNCEDFYGECKRAASRYGKETDVALVNVAVGSIFTNVKGDLREGLRIYKDALKVLEGTGKSKALATVYQGIGYNLMMQDYYVTALSYLKKSYCISSSSGKDFQALVLQSLNSMGITLVWLGRFEQSEKILLKSLETTKKAHGPFHPGVGVVLNNLGLMYHQKGDAEMAFKYFQEGLRIKKQTKTTHQSLIASLTNVAIQYLNLNKTNKAEQLLNEAHNILYNENVKDAGTISYVNNTLGRMYIKVSNLDKAEEMFTKALEVRAETATGQYTHVQSLVHLMEVALEKGQYRKCIELGNSVETFRNDMITKRPRLPQLQECYGYRKRAYEYLDDSDGANQALENKLLELSRLYDVYRGDRNQTKAKEILAKIRETKLGRDCSA</sequence>
<dbReference type="Pfam" id="PF13424">
    <property type="entry name" value="TPR_12"/>
    <property type="match status" value="1"/>
</dbReference>
<reference evidence="4" key="1">
    <citation type="journal article" date="2019" name="bioRxiv">
        <title>The Genome of the Zebra Mussel, Dreissena polymorpha: A Resource for Invasive Species Research.</title>
        <authorList>
            <person name="McCartney M.A."/>
            <person name="Auch B."/>
            <person name="Kono T."/>
            <person name="Mallez S."/>
            <person name="Zhang Y."/>
            <person name="Obille A."/>
            <person name="Becker A."/>
            <person name="Abrahante J.E."/>
            <person name="Garbe J."/>
            <person name="Badalamenti J.P."/>
            <person name="Herman A."/>
            <person name="Mangelson H."/>
            <person name="Liachko I."/>
            <person name="Sullivan S."/>
            <person name="Sone E.D."/>
            <person name="Koren S."/>
            <person name="Silverstein K.A.T."/>
            <person name="Beckman K.B."/>
            <person name="Gohl D.M."/>
        </authorList>
    </citation>
    <scope>NUCLEOTIDE SEQUENCE</scope>
    <source>
        <strain evidence="4">Duluth1</strain>
        <tissue evidence="4">Whole animal</tissue>
    </source>
</reference>
<dbReference type="PANTHER" id="PTHR45641:SF19">
    <property type="entry name" value="NEPHROCYSTIN-3"/>
    <property type="match status" value="1"/>
</dbReference>
<proteinExistence type="predicted"/>
<dbReference type="PANTHER" id="PTHR45641">
    <property type="entry name" value="TETRATRICOPEPTIDE REPEAT PROTEIN (AFU_ORTHOLOGUE AFUA_6G03870)"/>
    <property type="match status" value="1"/>
</dbReference>
<comment type="caution">
    <text evidence="4">The sequence shown here is derived from an EMBL/GenBank/DDBJ whole genome shotgun (WGS) entry which is preliminary data.</text>
</comment>
<dbReference type="OrthoDB" id="5988009at2759"/>
<dbReference type="SMART" id="SM00028">
    <property type="entry name" value="TPR"/>
    <property type="match status" value="4"/>
</dbReference>
<dbReference type="Gene3D" id="3.40.50.300">
    <property type="entry name" value="P-loop containing nucleotide triphosphate hydrolases"/>
    <property type="match status" value="1"/>
</dbReference>
<dbReference type="Proteomes" id="UP000828390">
    <property type="component" value="Unassembled WGS sequence"/>
</dbReference>
<keyword evidence="5" id="KW-1185">Reference proteome</keyword>
<evidence type="ECO:0000313" key="5">
    <source>
        <dbReference type="Proteomes" id="UP000828390"/>
    </source>
</evidence>
<feature type="repeat" description="TPR" evidence="3">
    <location>
        <begin position="563"/>
        <end position="596"/>
    </location>
</feature>
<keyword evidence="1" id="KW-0677">Repeat</keyword>
<evidence type="ECO:0000256" key="2">
    <source>
        <dbReference type="ARBA" id="ARBA00022803"/>
    </source>
</evidence>